<evidence type="ECO:0000256" key="2">
    <source>
        <dbReference type="ARBA" id="ARBA00009565"/>
    </source>
</evidence>
<keyword evidence="4 7" id="KW-1133">Transmembrane helix</keyword>
<protein>
    <submittedName>
        <fullName evidence="8">Uncharacterized protein</fullName>
    </submittedName>
</protein>
<reference evidence="8" key="1">
    <citation type="submission" date="2022-11" db="UniProtKB">
        <authorList>
            <consortium name="EnsemblMetazoa"/>
        </authorList>
    </citation>
    <scope>IDENTIFICATION</scope>
</reference>
<feature type="compositionally biased region" description="Low complexity" evidence="6">
    <location>
        <begin position="252"/>
        <end position="270"/>
    </location>
</feature>
<dbReference type="Proteomes" id="UP000887568">
    <property type="component" value="Unplaced"/>
</dbReference>
<comment type="similarity">
    <text evidence="2">Belongs to the MS4A family.</text>
</comment>
<feature type="transmembrane region" description="Helical" evidence="7">
    <location>
        <begin position="107"/>
        <end position="131"/>
    </location>
</feature>
<dbReference type="AlphaFoldDB" id="A0A913ZKU2"/>
<keyword evidence="9" id="KW-1185">Reference proteome</keyword>
<evidence type="ECO:0000313" key="8">
    <source>
        <dbReference type="EnsemblMetazoa" id="XP_038051944.1"/>
    </source>
</evidence>
<feature type="region of interest" description="Disordered" evidence="6">
    <location>
        <begin position="252"/>
        <end position="282"/>
    </location>
</feature>
<evidence type="ECO:0000313" key="9">
    <source>
        <dbReference type="Proteomes" id="UP000887568"/>
    </source>
</evidence>
<dbReference type="PANTHER" id="PTHR23320">
    <property type="entry name" value="MEMBRANE-SPANNING 4-DOMAINS SUBFAMILY A MS4A -RELATED"/>
    <property type="match status" value="1"/>
</dbReference>
<dbReference type="EnsemblMetazoa" id="XM_038196017.1">
    <property type="protein sequence ID" value="XP_038051945.1"/>
    <property type="gene ID" value="LOC119724799"/>
</dbReference>
<evidence type="ECO:0000256" key="7">
    <source>
        <dbReference type="SAM" id="Phobius"/>
    </source>
</evidence>
<feature type="compositionally biased region" description="Pro residues" evidence="6">
    <location>
        <begin position="271"/>
        <end position="282"/>
    </location>
</feature>
<evidence type="ECO:0000256" key="5">
    <source>
        <dbReference type="ARBA" id="ARBA00023136"/>
    </source>
</evidence>
<comment type="subcellular location">
    <subcellularLocation>
        <location evidence="1">Membrane</location>
        <topology evidence="1">Multi-pass membrane protein</topology>
    </subcellularLocation>
</comment>
<feature type="transmembrane region" description="Helical" evidence="7">
    <location>
        <begin position="47"/>
        <end position="70"/>
    </location>
</feature>
<dbReference type="OrthoDB" id="10071849at2759"/>
<evidence type="ECO:0000256" key="3">
    <source>
        <dbReference type="ARBA" id="ARBA00022692"/>
    </source>
</evidence>
<proteinExistence type="inferred from homology"/>
<dbReference type="GeneID" id="119724799"/>
<dbReference type="PANTHER" id="PTHR23320:SF165">
    <property type="entry name" value="MARVEL DOMAIN-CONTAINING PROTEIN"/>
    <property type="match status" value="1"/>
</dbReference>
<evidence type="ECO:0000256" key="6">
    <source>
        <dbReference type="SAM" id="MobiDB-lite"/>
    </source>
</evidence>
<dbReference type="RefSeq" id="XP_038051944.1">
    <property type="nucleotide sequence ID" value="XM_038196016.1"/>
</dbReference>
<name>A0A913ZKU2_PATMI</name>
<dbReference type="InterPro" id="IPR030417">
    <property type="entry name" value="MS4A"/>
</dbReference>
<keyword evidence="5 7" id="KW-0472">Membrane</keyword>
<sequence>MNSPPPPYNGHQQVTQQPQPMVAIQPNPSASDTTGSRSYWKGLQITGYMQVVLGVISVLLGFLAIVFKSFMYPIGIPIWSGICFYIITGIFGIASGRKQAKGLVITYMVLCIMTALAGCGVCIAHGIGILIQGFVGCPDFQHHPYLSNHDPYDFIYRVGCSSSFSSRAAINGLISVLGCIEMIVAIVGASFTCCVLCHSTTPTQVVTYTSTVPQQTVVQYAATPQQQYVQQPQYGNAMYPVQQVVVAPPQYQPQAQGQVQNQPTPQGQAQAPPPEKLPPADF</sequence>
<accession>A0A913ZKU2</accession>
<dbReference type="Pfam" id="PF04103">
    <property type="entry name" value="CD20"/>
    <property type="match status" value="1"/>
</dbReference>
<organism evidence="8 9">
    <name type="scientific">Patiria miniata</name>
    <name type="common">Bat star</name>
    <name type="synonym">Asterina miniata</name>
    <dbReference type="NCBI Taxonomy" id="46514"/>
    <lineage>
        <taxon>Eukaryota</taxon>
        <taxon>Metazoa</taxon>
        <taxon>Echinodermata</taxon>
        <taxon>Eleutherozoa</taxon>
        <taxon>Asterozoa</taxon>
        <taxon>Asteroidea</taxon>
        <taxon>Valvatacea</taxon>
        <taxon>Valvatida</taxon>
        <taxon>Asterinidae</taxon>
        <taxon>Patiria</taxon>
    </lineage>
</organism>
<dbReference type="OMA" id="RIGIDVC"/>
<evidence type="ECO:0000256" key="1">
    <source>
        <dbReference type="ARBA" id="ARBA00004141"/>
    </source>
</evidence>
<dbReference type="RefSeq" id="XP_038051945.1">
    <property type="nucleotide sequence ID" value="XM_038196017.1"/>
</dbReference>
<evidence type="ECO:0000256" key="4">
    <source>
        <dbReference type="ARBA" id="ARBA00022989"/>
    </source>
</evidence>
<feature type="transmembrane region" description="Helical" evidence="7">
    <location>
        <begin position="76"/>
        <end position="95"/>
    </location>
</feature>
<dbReference type="InterPro" id="IPR007237">
    <property type="entry name" value="CD20-like"/>
</dbReference>
<keyword evidence="3 7" id="KW-0812">Transmembrane</keyword>
<dbReference type="GO" id="GO:0016020">
    <property type="term" value="C:membrane"/>
    <property type="evidence" value="ECO:0007669"/>
    <property type="project" value="UniProtKB-SubCell"/>
</dbReference>
<dbReference type="EnsemblMetazoa" id="XM_038196016.1">
    <property type="protein sequence ID" value="XP_038051944.1"/>
    <property type="gene ID" value="LOC119724799"/>
</dbReference>